<proteinExistence type="predicted"/>
<accession>A0AAD6VE70</accession>
<feature type="non-terminal residue" evidence="2">
    <location>
        <position position="1"/>
    </location>
</feature>
<feature type="domain" description="DUF7029" evidence="1">
    <location>
        <begin position="10"/>
        <end position="107"/>
    </location>
</feature>
<gene>
    <name evidence="2" type="ORF">GGX14DRAFT_322923</name>
</gene>
<comment type="caution">
    <text evidence="2">The sequence shown here is derived from an EMBL/GenBank/DDBJ whole genome shotgun (WGS) entry which is preliminary data.</text>
</comment>
<name>A0AAD6VE70_9AGAR</name>
<dbReference type="InterPro" id="IPR054293">
    <property type="entry name" value="DUF7029"/>
</dbReference>
<evidence type="ECO:0000259" key="1">
    <source>
        <dbReference type="Pfam" id="PF22974"/>
    </source>
</evidence>
<feature type="non-terminal residue" evidence="2">
    <location>
        <position position="126"/>
    </location>
</feature>
<sequence>RSFASVHVSGFTHPALILEHSAYVRSTRCNATSIIVAFQTRAALDMALDAWNQHQEFLIIAFADSCGLGRQSGERSVHLVQNITAVRSQMEIVCQMSELPLAEAIHPDHKVTIDADTFDVHIPNPP</sequence>
<dbReference type="AlphaFoldDB" id="A0AAD6VE70"/>
<keyword evidence="3" id="KW-1185">Reference proteome</keyword>
<dbReference type="Proteomes" id="UP001219525">
    <property type="component" value="Unassembled WGS sequence"/>
</dbReference>
<dbReference type="Pfam" id="PF22974">
    <property type="entry name" value="DUF7029"/>
    <property type="match status" value="1"/>
</dbReference>
<reference evidence="2" key="1">
    <citation type="submission" date="2023-03" db="EMBL/GenBank/DDBJ databases">
        <title>Massive genome expansion in bonnet fungi (Mycena s.s.) driven by repeated elements and novel gene families across ecological guilds.</title>
        <authorList>
            <consortium name="Lawrence Berkeley National Laboratory"/>
            <person name="Harder C.B."/>
            <person name="Miyauchi S."/>
            <person name="Viragh M."/>
            <person name="Kuo A."/>
            <person name="Thoen E."/>
            <person name="Andreopoulos B."/>
            <person name="Lu D."/>
            <person name="Skrede I."/>
            <person name="Drula E."/>
            <person name="Henrissat B."/>
            <person name="Morin E."/>
            <person name="Kohler A."/>
            <person name="Barry K."/>
            <person name="LaButti K."/>
            <person name="Morin E."/>
            <person name="Salamov A."/>
            <person name="Lipzen A."/>
            <person name="Mereny Z."/>
            <person name="Hegedus B."/>
            <person name="Baldrian P."/>
            <person name="Stursova M."/>
            <person name="Weitz H."/>
            <person name="Taylor A."/>
            <person name="Grigoriev I.V."/>
            <person name="Nagy L.G."/>
            <person name="Martin F."/>
            <person name="Kauserud H."/>
        </authorList>
    </citation>
    <scope>NUCLEOTIDE SEQUENCE</scope>
    <source>
        <strain evidence="2">9144</strain>
    </source>
</reference>
<dbReference type="EMBL" id="JARJCW010000033">
    <property type="protein sequence ID" value="KAJ7208656.1"/>
    <property type="molecule type" value="Genomic_DNA"/>
</dbReference>
<evidence type="ECO:0000313" key="3">
    <source>
        <dbReference type="Proteomes" id="UP001219525"/>
    </source>
</evidence>
<organism evidence="2 3">
    <name type="scientific">Mycena pura</name>
    <dbReference type="NCBI Taxonomy" id="153505"/>
    <lineage>
        <taxon>Eukaryota</taxon>
        <taxon>Fungi</taxon>
        <taxon>Dikarya</taxon>
        <taxon>Basidiomycota</taxon>
        <taxon>Agaricomycotina</taxon>
        <taxon>Agaricomycetes</taxon>
        <taxon>Agaricomycetidae</taxon>
        <taxon>Agaricales</taxon>
        <taxon>Marasmiineae</taxon>
        <taxon>Mycenaceae</taxon>
        <taxon>Mycena</taxon>
    </lineage>
</organism>
<protein>
    <recommendedName>
        <fullName evidence="1">DUF7029 domain-containing protein</fullName>
    </recommendedName>
</protein>
<evidence type="ECO:0000313" key="2">
    <source>
        <dbReference type="EMBL" id="KAJ7208656.1"/>
    </source>
</evidence>